<reference evidence="8 9" key="1">
    <citation type="submission" date="2023-05" db="EMBL/GenBank/DDBJ databases">
        <title>Genome sequence of Pinibacter sp. MAH-24.</title>
        <authorList>
            <person name="Huq M.A."/>
        </authorList>
    </citation>
    <scope>NUCLEOTIDE SEQUENCE [LARGE SCALE GENOMIC DNA]</scope>
    <source>
        <strain evidence="8 9">MAH-24</strain>
    </source>
</reference>
<comment type="subunit">
    <text evidence="6">Homopolymer.</text>
</comment>
<dbReference type="EC" id="3.5.4.16" evidence="6"/>
<comment type="catalytic activity">
    <reaction evidence="1 6">
        <text>GTP + H2O = 7,8-dihydroneopterin 3'-triphosphate + formate + H(+)</text>
        <dbReference type="Rhea" id="RHEA:17473"/>
        <dbReference type="ChEBI" id="CHEBI:15377"/>
        <dbReference type="ChEBI" id="CHEBI:15378"/>
        <dbReference type="ChEBI" id="CHEBI:15740"/>
        <dbReference type="ChEBI" id="CHEBI:37565"/>
        <dbReference type="ChEBI" id="CHEBI:58462"/>
        <dbReference type="EC" id="3.5.4.16"/>
    </reaction>
</comment>
<feature type="domain" description="GTP cyclohydrolase I" evidence="7">
    <location>
        <begin position="56"/>
        <end position="233"/>
    </location>
</feature>
<proteinExistence type="inferred from homology"/>
<sequence>MKQKEITLNSLLNEDTIDLNMLNSEEVGNDHLATSMNTPLRADAFEMDDETKIQKIEQHFQSIMEIMGLDLTDDSLKGTPHRVAKMYIKEIFSGLNPANKPKIALFDNKYKYNQMLVEKDITFYSNCEHHFVPIFGKAHLAYISSGKVIGLSKLNRIVQYFAKRPQVQERLTVQIATELKKVLNTEDVAVVIDAKHLCVSSRGIQDTNASTVTSFYGGKFQNAGVKEEFLQYIQLKTEL</sequence>
<dbReference type="Pfam" id="PF01227">
    <property type="entry name" value="GTP_cyclohydroI"/>
    <property type="match status" value="1"/>
</dbReference>
<evidence type="ECO:0000256" key="1">
    <source>
        <dbReference type="ARBA" id="ARBA00001052"/>
    </source>
</evidence>
<gene>
    <name evidence="6 8" type="primary">folE</name>
    <name evidence="8" type="ORF">QJ048_09715</name>
</gene>
<dbReference type="NCBIfam" id="NF006826">
    <property type="entry name" value="PRK09347.1-3"/>
    <property type="match status" value="1"/>
</dbReference>
<keyword evidence="9" id="KW-1185">Reference proteome</keyword>
<dbReference type="EMBL" id="JASBRG010000005">
    <property type="protein sequence ID" value="MDI3320048.1"/>
    <property type="molecule type" value="Genomic_DNA"/>
</dbReference>
<organism evidence="8 9">
    <name type="scientific">Pinibacter soli</name>
    <dbReference type="NCBI Taxonomy" id="3044211"/>
    <lineage>
        <taxon>Bacteria</taxon>
        <taxon>Pseudomonadati</taxon>
        <taxon>Bacteroidota</taxon>
        <taxon>Chitinophagia</taxon>
        <taxon>Chitinophagales</taxon>
        <taxon>Chitinophagaceae</taxon>
        <taxon>Pinibacter</taxon>
    </lineage>
</organism>
<dbReference type="Proteomes" id="UP001226434">
    <property type="component" value="Unassembled WGS sequence"/>
</dbReference>
<evidence type="ECO:0000256" key="5">
    <source>
        <dbReference type="ARBA" id="ARBA00022801"/>
    </source>
</evidence>
<protein>
    <recommendedName>
        <fullName evidence="6">GTP cyclohydrolase 1</fullName>
        <ecNumber evidence="6">3.5.4.16</ecNumber>
    </recommendedName>
    <alternativeName>
        <fullName evidence="6">GTP cyclohydrolase I</fullName>
        <shortName evidence="6">GTP-CH-I</shortName>
    </alternativeName>
</protein>
<dbReference type="HAMAP" id="MF_00223">
    <property type="entry name" value="FolE"/>
    <property type="match status" value="1"/>
</dbReference>
<dbReference type="SUPFAM" id="SSF55620">
    <property type="entry name" value="Tetrahydrobiopterin biosynthesis enzymes-like"/>
    <property type="match status" value="1"/>
</dbReference>
<dbReference type="PROSITE" id="PS00860">
    <property type="entry name" value="GTP_CYCLOHYDROL_1_2"/>
    <property type="match status" value="1"/>
</dbReference>
<evidence type="ECO:0000259" key="7">
    <source>
        <dbReference type="Pfam" id="PF01227"/>
    </source>
</evidence>
<dbReference type="Gene3D" id="1.10.286.10">
    <property type="match status" value="1"/>
</dbReference>
<keyword evidence="4 6" id="KW-0554">One-carbon metabolism</keyword>
<evidence type="ECO:0000313" key="9">
    <source>
        <dbReference type="Proteomes" id="UP001226434"/>
    </source>
</evidence>
<dbReference type="InterPro" id="IPR043134">
    <property type="entry name" value="GTP-CH-I_N"/>
</dbReference>
<evidence type="ECO:0000256" key="6">
    <source>
        <dbReference type="HAMAP-Rule" id="MF_00223"/>
    </source>
</evidence>
<dbReference type="InterPro" id="IPR001474">
    <property type="entry name" value="GTP_CycHdrlase_I"/>
</dbReference>
<dbReference type="RefSeq" id="WP_282334148.1">
    <property type="nucleotide sequence ID" value="NZ_JASBRG010000005.1"/>
</dbReference>
<feature type="binding site" evidence="6">
    <location>
        <position position="198"/>
    </location>
    <ligand>
        <name>Zn(2+)</name>
        <dbReference type="ChEBI" id="CHEBI:29105"/>
    </ligand>
</feature>
<dbReference type="Gene3D" id="3.30.1130.10">
    <property type="match status" value="1"/>
</dbReference>
<keyword evidence="6" id="KW-0547">Nucleotide-binding</keyword>
<evidence type="ECO:0000256" key="3">
    <source>
        <dbReference type="ARBA" id="ARBA00008085"/>
    </source>
</evidence>
<dbReference type="InterPro" id="IPR020602">
    <property type="entry name" value="GTP_CycHdrlase_I_dom"/>
</dbReference>
<dbReference type="PANTHER" id="PTHR11109:SF7">
    <property type="entry name" value="GTP CYCLOHYDROLASE 1"/>
    <property type="match status" value="1"/>
</dbReference>
<accession>A0ABT6RBW6</accession>
<dbReference type="PROSITE" id="PS00859">
    <property type="entry name" value="GTP_CYCLOHYDROL_1_1"/>
    <property type="match status" value="1"/>
</dbReference>
<feature type="binding site" evidence="6">
    <location>
        <position position="127"/>
    </location>
    <ligand>
        <name>Zn(2+)</name>
        <dbReference type="ChEBI" id="CHEBI:29105"/>
    </ligand>
</feature>
<comment type="pathway">
    <text evidence="2 6">Cofactor biosynthesis; 7,8-dihydroneopterin triphosphate biosynthesis; 7,8-dihydroneopterin triphosphate from GTP: step 1/1.</text>
</comment>
<dbReference type="NCBIfam" id="TIGR00063">
    <property type="entry name" value="folE"/>
    <property type="match status" value="1"/>
</dbReference>
<evidence type="ECO:0000256" key="4">
    <source>
        <dbReference type="ARBA" id="ARBA00022563"/>
    </source>
</evidence>
<keyword evidence="6" id="KW-0862">Zinc</keyword>
<keyword evidence="5 6" id="KW-0378">Hydrolase</keyword>
<keyword evidence="6" id="KW-0479">Metal-binding</keyword>
<keyword evidence="6" id="KW-0342">GTP-binding</keyword>
<dbReference type="PANTHER" id="PTHR11109">
    <property type="entry name" value="GTP CYCLOHYDROLASE I"/>
    <property type="match status" value="1"/>
</dbReference>
<dbReference type="NCBIfam" id="NF006825">
    <property type="entry name" value="PRK09347.1-2"/>
    <property type="match status" value="1"/>
</dbReference>
<dbReference type="GO" id="GO:0003934">
    <property type="term" value="F:GTP cyclohydrolase I activity"/>
    <property type="evidence" value="ECO:0007669"/>
    <property type="project" value="UniProtKB-EC"/>
</dbReference>
<evidence type="ECO:0000313" key="8">
    <source>
        <dbReference type="EMBL" id="MDI3320048.1"/>
    </source>
</evidence>
<dbReference type="NCBIfam" id="NF006824">
    <property type="entry name" value="PRK09347.1-1"/>
    <property type="match status" value="1"/>
</dbReference>
<comment type="caution">
    <text evidence="8">The sequence shown here is derived from an EMBL/GenBank/DDBJ whole genome shotgun (WGS) entry which is preliminary data.</text>
</comment>
<evidence type="ECO:0000256" key="2">
    <source>
        <dbReference type="ARBA" id="ARBA00005080"/>
    </source>
</evidence>
<dbReference type="InterPro" id="IPR043133">
    <property type="entry name" value="GTP-CH-I_C/QueF"/>
</dbReference>
<name>A0ABT6RBW6_9BACT</name>
<feature type="binding site" evidence="6">
    <location>
        <position position="130"/>
    </location>
    <ligand>
        <name>Zn(2+)</name>
        <dbReference type="ChEBI" id="CHEBI:29105"/>
    </ligand>
</feature>
<comment type="similarity">
    <text evidence="3 6">Belongs to the GTP cyclohydrolase I family.</text>
</comment>
<dbReference type="InterPro" id="IPR018234">
    <property type="entry name" value="GTP_CycHdrlase_I_CS"/>
</dbReference>